<accession>A0A076PXL9</accession>
<dbReference type="PANTHER" id="PTHR43639">
    <property type="entry name" value="OXIDOREDUCTASE, SHORT-CHAIN DEHYDROGENASE/REDUCTASE FAMILY (AFU_ORTHOLOGUE AFUA_5G02870)"/>
    <property type="match status" value="1"/>
</dbReference>
<dbReference type="GO" id="GO:0016491">
    <property type="term" value="F:oxidoreductase activity"/>
    <property type="evidence" value="ECO:0007669"/>
    <property type="project" value="UniProtKB-KW"/>
</dbReference>
<sequence length="258" mass="27894">MPRSVVLVTGGARRIGRVIALDLAAAGWNVAITYRHSSEEAQDTLGELRRGEGQAEALYADLSDEAGCQALVPEVVRRFGRIDAVVNNASVFEYDNAETCGLAAMELHWKANTAPAILLAQALYQHLQNTGRTGCVVNLLDQKLWNPNPDYFSYTLSKAALEAATKMLAMAMAPRLRVGGVAPGLALLSGPMSEQEFELGRRLNPLGRSSSPEDIADAVRFLLTFPASTGSTILVDGGQHLTRQPRDVMFLAREMGVR</sequence>
<proteinExistence type="inferred from homology"/>
<dbReference type="GeneID" id="69561587"/>
<name>A0A076PXL9_COMTE</name>
<dbReference type="KEGG" id="ctes:O987_22175"/>
<protein>
    <submittedName>
        <fullName evidence="3">Short-chain dehydrogenase</fullName>
    </submittedName>
</protein>
<dbReference type="PRINTS" id="PR00081">
    <property type="entry name" value="GDHRDH"/>
</dbReference>
<gene>
    <name evidence="3" type="ORF">O987_22175</name>
</gene>
<dbReference type="Gene3D" id="3.40.50.720">
    <property type="entry name" value="NAD(P)-binding Rossmann-like Domain"/>
    <property type="match status" value="1"/>
</dbReference>
<evidence type="ECO:0000313" key="3">
    <source>
        <dbReference type="EMBL" id="AIJ48525.1"/>
    </source>
</evidence>
<dbReference type="PANTHER" id="PTHR43639:SF1">
    <property type="entry name" value="SHORT-CHAIN DEHYDROGENASE_REDUCTASE FAMILY PROTEIN"/>
    <property type="match status" value="1"/>
</dbReference>
<dbReference type="Pfam" id="PF13561">
    <property type="entry name" value="adh_short_C2"/>
    <property type="match status" value="1"/>
</dbReference>
<organism evidence="3 4">
    <name type="scientific">Comamonas testosteroni TK102</name>
    <dbReference type="NCBI Taxonomy" id="1392005"/>
    <lineage>
        <taxon>Bacteria</taxon>
        <taxon>Pseudomonadati</taxon>
        <taxon>Pseudomonadota</taxon>
        <taxon>Betaproteobacteria</taxon>
        <taxon>Burkholderiales</taxon>
        <taxon>Comamonadaceae</taxon>
        <taxon>Comamonas</taxon>
    </lineage>
</organism>
<dbReference type="HOGENOM" id="CLU_010194_1_3_4"/>
<dbReference type="Proteomes" id="UP000028782">
    <property type="component" value="Chromosome"/>
</dbReference>
<comment type="similarity">
    <text evidence="1">Belongs to the short-chain dehydrogenases/reductases (SDR) family.</text>
</comment>
<dbReference type="EMBL" id="CP006704">
    <property type="protein sequence ID" value="AIJ48525.1"/>
    <property type="molecule type" value="Genomic_DNA"/>
</dbReference>
<keyword evidence="2" id="KW-0560">Oxidoreductase</keyword>
<evidence type="ECO:0000256" key="1">
    <source>
        <dbReference type="ARBA" id="ARBA00006484"/>
    </source>
</evidence>
<dbReference type="SUPFAM" id="SSF51735">
    <property type="entry name" value="NAD(P)-binding Rossmann-fold domains"/>
    <property type="match status" value="1"/>
</dbReference>
<dbReference type="InterPro" id="IPR002347">
    <property type="entry name" value="SDR_fam"/>
</dbReference>
<dbReference type="InterPro" id="IPR036291">
    <property type="entry name" value="NAD(P)-bd_dom_sf"/>
</dbReference>
<evidence type="ECO:0000256" key="2">
    <source>
        <dbReference type="ARBA" id="ARBA00023002"/>
    </source>
</evidence>
<reference evidence="3 4" key="1">
    <citation type="journal article" date="2014" name="Genome Announc.">
        <title>Complete Genome Sequence of Polychlorinated Biphenyl Degrader Comamonas testosteroni TK102 (NBRC 109938).</title>
        <authorList>
            <person name="Fukuda K."/>
            <person name="Hosoyama A."/>
            <person name="Tsuchikane K."/>
            <person name="Ohji S."/>
            <person name="Yamazoe A."/>
            <person name="Fujita N."/>
            <person name="Shintani M."/>
            <person name="Kimbara K."/>
        </authorList>
    </citation>
    <scope>NUCLEOTIDE SEQUENCE [LARGE SCALE GENOMIC DNA]</scope>
    <source>
        <strain evidence="3">TK102</strain>
    </source>
</reference>
<dbReference type="PRINTS" id="PR00080">
    <property type="entry name" value="SDRFAMILY"/>
</dbReference>
<dbReference type="NCBIfam" id="NF006597">
    <property type="entry name" value="PRK09134.1"/>
    <property type="match status" value="1"/>
</dbReference>
<dbReference type="AlphaFoldDB" id="A0A076PXL9"/>
<dbReference type="RefSeq" id="WP_051962239.1">
    <property type="nucleotide sequence ID" value="NZ_CP006704.1"/>
</dbReference>
<evidence type="ECO:0000313" key="4">
    <source>
        <dbReference type="Proteomes" id="UP000028782"/>
    </source>
</evidence>